<dbReference type="Proteomes" id="UP000182229">
    <property type="component" value="Unassembled WGS sequence"/>
</dbReference>
<keyword evidence="3" id="KW-1185">Reference proteome</keyword>
<dbReference type="EMBL" id="MPIN01000005">
    <property type="protein sequence ID" value="OJH38590.1"/>
    <property type="molecule type" value="Genomic_DNA"/>
</dbReference>
<reference evidence="2 3" key="2">
    <citation type="submission" date="2016-12" db="EMBL/GenBank/DDBJ databases">
        <title>Draft Genome Sequence of Cystobacter ferrugineus Strain Cbfe23.</title>
        <authorList>
            <person name="Akbar S."/>
            <person name="Dowd S.E."/>
            <person name="Stevens D.C."/>
        </authorList>
    </citation>
    <scope>NUCLEOTIDE SEQUENCE [LARGE SCALE GENOMIC DNA]</scope>
    <source>
        <strain evidence="2 3">Cbfe23</strain>
    </source>
</reference>
<comment type="caution">
    <text evidence="2">The sequence shown here is derived from an EMBL/GenBank/DDBJ whole genome shotgun (WGS) entry which is preliminary data.</text>
</comment>
<organism evidence="2 3">
    <name type="scientific">Cystobacter ferrugineus</name>
    <dbReference type="NCBI Taxonomy" id="83449"/>
    <lineage>
        <taxon>Bacteria</taxon>
        <taxon>Pseudomonadati</taxon>
        <taxon>Myxococcota</taxon>
        <taxon>Myxococcia</taxon>
        <taxon>Myxococcales</taxon>
        <taxon>Cystobacterineae</taxon>
        <taxon>Archangiaceae</taxon>
        <taxon>Cystobacter</taxon>
    </lineage>
</organism>
<feature type="region of interest" description="Disordered" evidence="1">
    <location>
        <begin position="63"/>
        <end position="82"/>
    </location>
</feature>
<accession>A0A1L9B8K1</accession>
<proteinExistence type="predicted"/>
<dbReference type="AlphaFoldDB" id="A0A1L9B8K1"/>
<evidence type="ECO:0000313" key="3">
    <source>
        <dbReference type="Proteomes" id="UP000182229"/>
    </source>
</evidence>
<evidence type="ECO:0008006" key="4">
    <source>
        <dbReference type="Google" id="ProtNLM"/>
    </source>
</evidence>
<feature type="compositionally biased region" description="Polar residues" evidence="1">
    <location>
        <begin position="73"/>
        <end position="82"/>
    </location>
</feature>
<name>A0A1L9B8K1_9BACT</name>
<reference evidence="3" key="1">
    <citation type="submission" date="2016-11" db="EMBL/GenBank/DDBJ databases">
        <authorList>
            <person name="Shukria A."/>
            <person name="Stevens D.C."/>
        </authorList>
    </citation>
    <scope>NUCLEOTIDE SEQUENCE [LARGE SCALE GENOMIC DNA]</scope>
    <source>
        <strain evidence="3">Cbfe23</strain>
    </source>
</reference>
<protein>
    <recommendedName>
        <fullName evidence="4">Protein kinase</fullName>
    </recommendedName>
</protein>
<evidence type="ECO:0000313" key="2">
    <source>
        <dbReference type="EMBL" id="OJH38590.1"/>
    </source>
</evidence>
<sequence>MEWQPEGPWQVSLFCEPHSTSVTLRVDEAPASVPVAELADILVLSTAAVTRVEDSPRLRAHLASAPSLPTPHPSRQSTGHTVTNWTGLSLGLGFWLLTSLSTPHPPPVVETPDAFTQEDASSLVDLDASDPVALTYPLPAKPFRNQAVPPCKTNKGAVEIKGGCWVALEQKPPCFSDQAEYQGKCYLPVAKPQRMPQSAEP</sequence>
<evidence type="ECO:0000256" key="1">
    <source>
        <dbReference type="SAM" id="MobiDB-lite"/>
    </source>
</evidence>
<gene>
    <name evidence="2" type="ORF">BON30_20320</name>
</gene>